<sequence>MDCNEELHIRLKSRYNWNDFWAKYGDVVEDNAYRYCLDNNQDTDNHSQDMKTARQYCADDFIADNDLDVNDRYPDRDD</sequence>
<organism evidence="1">
    <name type="scientific">marine metagenome</name>
    <dbReference type="NCBI Taxonomy" id="408172"/>
    <lineage>
        <taxon>unclassified sequences</taxon>
        <taxon>metagenomes</taxon>
        <taxon>ecological metagenomes</taxon>
    </lineage>
</organism>
<name>A0A381SJZ4_9ZZZZ</name>
<dbReference type="EMBL" id="UINC01003216">
    <property type="protein sequence ID" value="SVA04355.1"/>
    <property type="molecule type" value="Genomic_DNA"/>
</dbReference>
<dbReference type="AlphaFoldDB" id="A0A381SJZ4"/>
<proteinExistence type="predicted"/>
<gene>
    <name evidence="1" type="ORF">METZ01_LOCUS57209</name>
</gene>
<evidence type="ECO:0000313" key="1">
    <source>
        <dbReference type="EMBL" id="SVA04355.1"/>
    </source>
</evidence>
<reference evidence="1" key="1">
    <citation type="submission" date="2018-05" db="EMBL/GenBank/DDBJ databases">
        <authorList>
            <person name="Lanie J.A."/>
            <person name="Ng W.-L."/>
            <person name="Kazmierczak K.M."/>
            <person name="Andrzejewski T.M."/>
            <person name="Davidsen T.M."/>
            <person name="Wayne K.J."/>
            <person name="Tettelin H."/>
            <person name="Glass J.I."/>
            <person name="Rusch D."/>
            <person name="Podicherti R."/>
            <person name="Tsui H.-C.T."/>
            <person name="Winkler M.E."/>
        </authorList>
    </citation>
    <scope>NUCLEOTIDE SEQUENCE</scope>
</reference>
<protein>
    <submittedName>
        <fullName evidence="1">Uncharacterized protein</fullName>
    </submittedName>
</protein>
<accession>A0A381SJZ4</accession>